<gene>
    <name evidence="2" type="ORF">HNY73_002317</name>
</gene>
<keyword evidence="3" id="KW-1185">Reference proteome</keyword>
<dbReference type="Proteomes" id="UP000807504">
    <property type="component" value="Unassembled WGS sequence"/>
</dbReference>
<evidence type="ECO:0000313" key="2">
    <source>
        <dbReference type="EMBL" id="KAF8794326.1"/>
    </source>
</evidence>
<evidence type="ECO:0000256" key="1">
    <source>
        <dbReference type="SAM" id="MobiDB-lite"/>
    </source>
</evidence>
<proteinExistence type="predicted"/>
<reference evidence="2" key="1">
    <citation type="journal article" date="2020" name="bioRxiv">
        <title>Chromosome-level reference genome of the European wasp spider Argiope bruennichi: a resource for studies on range expansion and evolutionary adaptation.</title>
        <authorList>
            <person name="Sheffer M.M."/>
            <person name="Hoppe A."/>
            <person name="Krehenwinkel H."/>
            <person name="Uhl G."/>
            <person name="Kuss A.W."/>
            <person name="Jensen L."/>
            <person name="Jensen C."/>
            <person name="Gillespie R.G."/>
            <person name="Hoff K.J."/>
            <person name="Prost S."/>
        </authorList>
    </citation>
    <scope>NUCLEOTIDE SEQUENCE</scope>
</reference>
<dbReference type="AlphaFoldDB" id="A0A8T0FU74"/>
<feature type="region of interest" description="Disordered" evidence="1">
    <location>
        <begin position="1"/>
        <end position="48"/>
    </location>
</feature>
<evidence type="ECO:0000313" key="3">
    <source>
        <dbReference type="Proteomes" id="UP000807504"/>
    </source>
</evidence>
<dbReference type="EMBL" id="JABXBU010000002">
    <property type="protein sequence ID" value="KAF8794326.1"/>
    <property type="molecule type" value="Genomic_DNA"/>
</dbReference>
<organism evidence="2 3">
    <name type="scientific">Argiope bruennichi</name>
    <name type="common">Wasp spider</name>
    <name type="synonym">Aranea bruennichi</name>
    <dbReference type="NCBI Taxonomy" id="94029"/>
    <lineage>
        <taxon>Eukaryota</taxon>
        <taxon>Metazoa</taxon>
        <taxon>Ecdysozoa</taxon>
        <taxon>Arthropoda</taxon>
        <taxon>Chelicerata</taxon>
        <taxon>Arachnida</taxon>
        <taxon>Araneae</taxon>
        <taxon>Araneomorphae</taxon>
        <taxon>Entelegynae</taxon>
        <taxon>Araneoidea</taxon>
        <taxon>Araneidae</taxon>
        <taxon>Argiope</taxon>
    </lineage>
</organism>
<reference evidence="2" key="2">
    <citation type="submission" date="2020-06" db="EMBL/GenBank/DDBJ databases">
        <authorList>
            <person name="Sheffer M."/>
        </authorList>
    </citation>
    <scope>NUCLEOTIDE SEQUENCE</scope>
</reference>
<name>A0A8T0FU74_ARGBR</name>
<protein>
    <submittedName>
        <fullName evidence="2">Uncharacterized protein</fullName>
    </submittedName>
</protein>
<accession>A0A8T0FU74</accession>
<feature type="compositionally biased region" description="Basic and acidic residues" evidence="1">
    <location>
        <begin position="9"/>
        <end position="21"/>
    </location>
</feature>
<sequence length="217" mass="24752">MARKGGKSHKQESKDKNKEGNRSASRQKARSGPKQRVTIVHPKDDSSFTNSLQVRRHLEKNISLRKIGVTLVASRPVRNKRVLLVTQTLEMKGKLNEALRSCPEVEQKVTISDPKGRDPHIIVHNFEKCEADRERQETKILKRIRKSNALPDGEMRVKFRLRGRVPIMYKSLYSRQDASNASDLDTLRQCAKVRSSDVPDARVVTQRRTVSVTHPSV</sequence>
<comment type="caution">
    <text evidence="2">The sequence shown here is derived from an EMBL/GenBank/DDBJ whole genome shotgun (WGS) entry which is preliminary data.</text>
</comment>